<gene>
    <name evidence="1" type="ORF">KPL71_002885</name>
</gene>
<organism evidence="1 2">
    <name type="scientific">Citrus sinensis</name>
    <name type="common">Sweet orange</name>
    <name type="synonym">Citrus aurantium var. sinensis</name>
    <dbReference type="NCBI Taxonomy" id="2711"/>
    <lineage>
        <taxon>Eukaryota</taxon>
        <taxon>Viridiplantae</taxon>
        <taxon>Streptophyta</taxon>
        <taxon>Embryophyta</taxon>
        <taxon>Tracheophyta</taxon>
        <taxon>Spermatophyta</taxon>
        <taxon>Magnoliopsida</taxon>
        <taxon>eudicotyledons</taxon>
        <taxon>Gunneridae</taxon>
        <taxon>Pentapetalae</taxon>
        <taxon>rosids</taxon>
        <taxon>malvids</taxon>
        <taxon>Sapindales</taxon>
        <taxon>Rutaceae</taxon>
        <taxon>Aurantioideae</taxon>
        <taxon>Citrus</taxon>
    </lineage>
</organism>
<sequence>MAPTNGSILATESWDIADFVINTGHGVKGLAEMGLKSLQKQFHQPLQERLSEKKILGQVSIPFINKLKWESPEVAKSICDAAESWGFFQIVNHGVPLVNLNYYPMCPNPEHTVGVGRHSDISTFTILLQDDIGGLHVRKDNGNGWIHVSLISRSFIINIWDPLQIISKGRHKSIEYCVIANGSQNMILVLLFVNPKPEGILCPFPEVLANGKKPLYKPVL</sequence>
<evidence type="ECO:0000313" key="1">
    <source>
        <dbReference type="EMBL" id="KAH9789166.1"/>
    </source>
</evidence>
<evidence type="ECO:0000313" key="2">
    <source>
        <dbReference type="Proteomes" id="UP000829398"/>
    </source>
</evidence>
<protein>
    <submittedName>
        <fullName evidence="1">Feruloyl CoA ortho-hydroxylase 1</fullName>
    </submittedName>
</protein>
<accession>A0ACB8MTQ4</accession>
<reference evidence="2" key="1">
    <citation type="journal article" date="2023" name="Hortic. Res.">
        <title>A chromosome-level phased genome enabling allele-level studies in sweet orange: a case study on citrus Huanglongbing tolerance.</title>
        <authorList>
            <person name="Wu B."/>
            <person name="Yu Q."/>
            <person name="Deng Z."/>
            <person name="Duan Y."/>
            <person name="Luo F."/>
            <person name="Gmitter F. Jr."/>
        </authorList>
    </citation>
    <scope>NUCLEOTIDE SEQUENCE [LARGE SCALE GENOMIC DNA]</scope>
    <source>
        <strain evidence="2">cv. Valencia</strain>
    </source>
</reference>
<name>A0ACB8MTQ4_CITSI</name>
<dbReference type="Proteomes" id="UP000829398">
    <property type="component" value="Chromosome 2"/>
</dbReference>
<dbReference type="EMBL" id="CM039171">
    <property type="protein sequence ID" value="KAH9789166.1"/>
    <property type="molecule type" value="Genomic_DNA"/>
</dbReference>
<keyword evidence="2" id="KW-1185">Reference proteome</keyword>
<comment type="caution">
    <text evidence="1">The sequence shown here is derived from an EMBL/GenBank/DDBJ whole genome shotgun (WGS) entry which is preliminary data.</text>
</comment>
<proteinExistence type="predicted"/>